<dbReference type="InterPro" id="IPR007812">
    <property type="entry name" value="T2SS_protein-GspL"/>
</dbReference>
<comment type="subcellular location">
    <subcellularLocation>
        <location evidence="1">Cell inner membrane</location>
        <topology evidence="1">Single-pass membrane protein</topology>
    </subcellularLocation>
</comment>
<dbReference type="InterPro" id="IPR024230">
    <property type="entry name" value="GspL_cyto_dom"/>
</dbReference>
<keyword evidence="6 11" id="KW-0812">Transmembrane</keyword>
<dbReference type="Pfam" id="PF05134">
    <property type="entry name" value="T2SSL"/>
    <property type="match status" value="1"/>
</dbReference>
<dbReference type="Pfam" id="PF12693">
    <property type="entry name" value="GspL_C"/>
    <property type="match status" value="1"/>
</dbReference>
<dbReference type="Gene3D" id="3.30.420.380">
    <property type="match status" value="1"/>
</dbReference>
<keyword evidence="3 10" id="KW-0813">Transport</keyword>
<evidence type="ECO:0000313" key="14">
    <source>
        <dbReference type="EMBL" id="OKA20993.1"/>
    </source>
</evidence>
<dbReference type="SUPFAM" id="SSF53067">
    <property type="entry name" value="Actin-like ATPase domain"/>
    <property type="match status" value="1"/>
</dbReference>
<reference evidence="14 15" key="1">
    <citation type="submission" date="2016-11" db="EMBL/GenBank/DDBJ databases">
        <title>Draft genome of Pseudomonas versuta A4R1.5.</title>
        <authorList>
            <person name="See-Too W.-S."/>
        </authorList>
    </citation>
    <scope>NUCLEOTIDE SEQUENCE [LARGE SCALE GENOMIC DNA]</scope>
    <source>
        <strain evidence="14 15">A4R1.5</strain>
    </source>
</reference>
<evidence type="ECO:0000259" key="12">
    <source>
        <dbReference type="Pfam" id="PF05134"/>
    </source>
</evidence>
<name>A0ABX3E8X8_9PSED</name>
<dbReference type="Gene3D" id="3.30.1360.100">
    <property type="entry name" value="General secretion pathway protein M, EpsM"/>
    <property type="match status" value="1"/>
</dbReference>
<evidence type="ECO:0000256" key="5">
    <source>
        <dbReference type="ARBA" id="ARBA00022519"/>
    </source>
</evidence>
<evidence type="ECO:0000259" key="13">
    <source>
        <dbReference type="Pfam" id="PF12693"/>
    </source>
</evidence>
<keyword evidence="15" id="KW-1185">Reference proteome</keyword>
<comment type="function">
    <text evidence="10">Inner membrane component of the type II secretion system required for the energy-dependent secretion of extracellular factors such as proteases and toxins from the periplasm.</text>
</comment>
<evidence type="ECO:0000256" key="3">
    <source>
        <dbReference type="ARBA" id="ARBA00022448"/>
    </source>
</evidence>
<dbReference type="InterPro" id="IPR043129">
    <property type="entry name" value="ATPase_NBD"/>
</dbReference>
<feature type="transmembrane region" description="Helical" evidence="11">
    <location>
        <begin position="214"/>
        <end position="233"/>
    </location>
</feature>
<evidence type="ECO:0000256" key="1">
    <source>
        <dbReference type="ARBA" id="ARBA00004377"/>
    </source>
</evidence>
<dbReference type="NCBIfam" id="TIGR01709">
    <property type="entry name" value="typeII_sec_gspL"/>
    <property type="match status" value="1"/>
</dbReference>
<sequence>MKSWLYLTAEGFSRGDETDLDDAPVCFWQDPLALHRTSLNEAVRGLEDHSIHLILPMHLCSWLLTDPWPGRRRPTVQSLAFSVEEQLADDLDAVHIGVGRADAQQRYPLLIIHKQRFKDLLAQLRRRGLNIVSVQVDADMLPRDKPCAAWWDGRWIIGGALPARLVLSAQDLEAIKATLPPEIVWLHTEAQAAFSAQQAIDLLQGEFKQATRRLPWYGISAALLVVFSLGLGFSHLRSGFLEEQTARLHTLSEQRFRALYPEQTRIVDLSAQLRHLQQQDASGPSGHMRRLLQLTEQVIGASSVEVQSMEWQAAAGWTLNITASSFTELEHLRARGVQSGLPVILGNASQQGRRVQALLTLKDDL</sequence>
<dbReference type="Proteomes" id="UP000186677">
    <property type="component" value="Unassembled WGS sequence"/>
</dbReference>
<dbReference type="InterPro" id="IPR025691">
    <property type="entry name" value="GspL_pp_dom"/>
</dbReference>
<dbReference type="PIRSF" id="PIRSF015761">
    <property type="entry name" value="Protein_L"/>
    <property type="match status" value="1"/>
</dbReference>
<proteinExistence type="inferred from homology"/>
<evidence type="ECO:0000256" key="6">
    <source>
        <dbReference type="ARBA" id="ARBA00022692"/>
    </source>
</evidence>
<feature type="domain" description="GspL periplasmic" evidence="13">
    <location>
        <begin position="221"/>
        <end position="362"/>
    </location>
</feature>
<evidence type="ECO:0000256" key="10">
    <source>
        <dbReference type="PIRNR" id="PIRNR015761"/>
    </source>
</evidence>
<evidence type="ECO:0000256" key="7">
    <source>
        <dbReference type="ARBA" id="ARBA00022927"/>
    </source>
</evidence>
<protein>
    <recommendedName>
        <fullName evidence="10">Type II secretion system protein L</fullName>
        <shortName evidence="10">T2SS protein L</shortName>
    </recommendedName>
</protein>
<comment type="caution">
    <text evidence="14">The sequence shown here is derived from an EMBL/GenBank/DDBJ whole genome shotgun (WGS) entry which is preliminary data.</text>
</comment>
<accession>A0ABX3E8X8</accession>
<comment type="similarity">
    <text evidence="2 10">Belongs to the GSP L family.</text>
</comment>
<gene>
    <name evidence="14" type="ORF">BOH73_11540</name>
</gene>
<organism evidence="14 15">
    <name type="scientific">Pseudomonas versuta</name>
    <dbReference type="NCBI Taxonomy" id="1788301"/>
    <lineage>
        <taxon>Bacteria</taxon>
        <taxon>Pseudomonadati</taxon>
        <taxon>Pseudomonadota</taxon>
        <taxon>Gammaproteobacteria</taxon>
        <taxon>Pseudomonadales</taxon>
        <taxon>Pseudomonadaceae</taxon>
        <taxon>Pseudomonas</taxon>
    </lineage>
</organism>
<keyword evidence="4" id="KW-1003">Cell membrane</keyword>
<evidence type="ECO:0000256" key="4">
    <source>
        <dbReference type="ARBA" id="ARBA00022475"/>
    </source>
</evidence>
<evidence type="ECO:0000256" key="11">
    <source>
        <dbReference type="SAM" id="Phobius"/>
    </source>
</evidence>
<evidence type="ECO:0000313" key="15">
    <source>
        <dbReference type="Proteomes" id="UP000186677"/>
    </source>
</evidence>
<keyword evidence="5" id="KW-0997">Cell inner membrane</keyword>
<keyword evidence="8 11" id="KW-1133">Transmembrane helix</keyword>
<dbReference type="EMBL" id="MPJC01000006">
    <property type="protein sequence ID" value="OKA20993.1"/>
    <property type="molecule type" value="Genomic_DNA"/>
</dbReference>
<keyword evidence="9 11" id="KW-0472">Membrane</keyword>
<dbReference type="RefSeq" id="WP_060695941.1">
    <property type="nucleotide sequence ID" value="NZ_CP012676.1"/>
</dbReference>
<evidence type="ECO:0000256" key="2">
    <source>
        <dbReference type="ARBA" id="ARBA00005318"/>
    </source>
</evidence>
<evidence type="ECO:0000256" key="9">
    <source>
        <dbReference type="ARBA" id="ARBA00023136"/>
    </source>
</evidence>
<keyword evidence="7 10" id="KW-0653">Protein transport</keyword>
<feature type="domain" description="GspL cytoplasmic actin-ATPase-like" evidence="12">
    <location>
        <begin position="71"/>
        <end position="198"/>
    </location>
</feature>
<evidence type="ECO:0000256" key="8">
    <source>
        <dbReference type="ARBA" id="ARBA00022989"/>
    </source>
</evidence>